<protein>
    <recommendedName>
        <fullName evidence="2">RIN4 pathogenic type III effector avirulence factor Avr cleavage site domain-containing protein</fullName>
    </recommendedName>
</protein>
<feature type="compositionally biased region" description="Basic and acidic residues" evidence="1">
    <location>
        <begin position="1"/>
        <end position="10"/>
    </location>
</feature>
<dbReference type="EMBL" id="JAUJYO010000012">
    <property type="protein sequence ID" value="KAK1302486.1"/>
    <property type="molecule type" value="Genomic_DNA"/>
</dbReference>
<evidence type="ECO:0000256" key="1">
    <source>
        <dbReference type="SAM" id="MobiDB-lite"/>
    </source>
</evidence>
<feature type="region of interest" description="Disordered" evidence="1">
    <location>
        <begin position="1"/>
        <end position="20"/>
    </location>
</feature>
<proteinExistence type="predicted"/>
<organism evidence="3 4">
    <name type="scientific">Acorus calamus</name>
    <name type="common">Sweet flag</name>
    <dbReference type="NCBI Taxonomy" id="4465"/>
    <lineage>
        <taxon>Eukaryota</taxon>
        <taxon>Viridiplantae</taxon>
        <taxon>Streptophyta</taxon>
        <taxon>Embryophyta</taxon>
        <taxon>Tracheophyta</taxon>
        <taxon>Spermatophyta</taxon>
        <taxon>Magnoliopsida</taxon>
        <taxon>Liliopsida</taxon>
        <taxon>Acoraceae</taxon>
        <taxon>Acorus</taxon>
    </lineage>
</organism>
<gene>
    <name evidence="3" type="ORF">QJS10_CPB12g01313</name>
</gene>
<dbReference type="PANTHER" id="PTHR33882">
    <property type="entry name" value="PATHOGENIC TYPE III EFFECTOR AVIRULENCE FACTOR AVR AVRRPT-CLEAVAGE: CLEAVAGE SITE PROTEIN"/>
    <property type="match status" value="1"/>
</dbReference>
<keyword evidence="4" id="KW-1185">Reference proteome</keyword>
<reference evidence="3" key="2">
    <citation type="submission" date="2023-06" db="EMBL/GenBank/DDBJ databases">
        <authorList>
            <person name="Ma L."/>
            <person name="Liu K.-W."/>
            <person name="Li Z."/>
            <person name="Hsiao Y.-Y."/>
            <person name="Qi Y."/>
            <person name="Fu T."/>
            <person name="Tang G."/>
            <person name="Zhang D."/>
            <person name="Sun W.-H."/>
            <person name="Liu D.-K."/>
            <person name="Li Y."/>
            <person name="Chen G.-Z."/>
            <person name="Liu X.-D."/>
            <person name="Liao X.-Y."/>
            <person name="Jiang Y.-T."/>
            <person name="Yu X."/>
            <person name="Hao Y."/>
            <person name="Huang J."/>
            <person name="Zhao X.-W."/>
            <person name="Ke S."/>
            <person name="Chen Y.-Y."/>
            <person name="Wu W.-L."/>
            <person name="Hsu J.-L."/>
            <person name="Lin Y.-F."/>
            <person name="Huang M.-D."/>
            <person name="Li C.-Y."/>
            <person name="Huang L."/>
            <person name="Wang Z.-W."/>
            <person name="Zhao X."/>
            <person name="Zhong W.-Y."/>
            <person name="Peng D.-H."/>
            <person name="Ahmad S."/>
            <person name="Lan S."/>
            <person name="Zhang J.-S."/>
            <person name="Tsai W.-C."/>
            <person name="Van De Peer Y."/>
            <person name="Liu Z.-J."/>
        </authorList>
    </citation>
    <scope>NUCLEOTIDE SEQUENCE</scope>
    <source>
        <strain evidence="3">CP</strain>
        <tissue evidence="3">Leaves</tissue>
    </source>
</reference>
<dbReference type="PANTHER" id="PTHR33882:SF2">
    <property type="entry name" value="EXPRESSED PROTEIN"/>
    <property type="match status" value="1"/>
</dbReference>
<feature type="compositionally biased region" description="Basic and acidic residues" evidence="1">
    <location>
        <begin position="73"/>
        <end position="90"/>
    </location>
</feature>
<name>A0AAV9DNG5_ACOCL</name>
<evidence type="ECO:0000313" key="3">
    <source>
        <dbReference type="EMBL" id="KAK1302486.1"/>
    </source>
</evidence>
<comment type="caution">
    <text evidence="3">The sequence shown here is derived from an EMBL/GenBank/DDBJ whole genome shotgun (WGS) entry which is preliminary data.</text>
</comment>
<accession>A0AAV9DNG5</accession>
<sequence length="108" mass="12304">MDSTEARKEANGGGGAWMSVPTFGGWDAKEGFPDYSMDFSKVREMRKQNKKDVSRVSVGNEEELIPHHHQNRRSGDPNRDYDAPLHHDNHSPTARRKILSYFNCCIKA</sequence>
<evidence type="ECO:0000259" key="2">
    <source>
        <dbReference type="Pfam" id="PF05627"/>
    </source>
</evidence>
<feature type="compositionally biased region" description="Basic and acidic residues" evidence="1">
    <location>
        <begin position="45"/>
        <end position="54"/>
    </location>
</feature>
<evidence type="ECO:0000313" key="4">
    <source>
        <dbReference type="Proteomes" id="UP001180020"/>
    </source>
</evidence>
<reference evidence="3" key="1">
    <citation type="journal article" date="2023" name="Nat. Commun.">
        <title>Diploid and tetraploid genomes of Acorus and the evolution of monocots.</title>
        <authorList>
            <person name="Ma L."/>
            <person name="Liu K.W."/>
            <person name="Li Z."/>
            <person name="Hsiao Y.Y."/>
            <person name="Qi Y."/>
            <person name="Fu T."/>
            <person name="Tang G.D."/>
            <person name="Zhang D."/>
            <person name="Sun W.H."/>
            <person name="Liu D.K."/>
            <person name="Li Y."/>
            <person name="Chen G.Z."/>
            <person name="Liu X.D."/>
            <person name="Liao X.Y."/>
            <person name="Jiang Y.T."/>
            <person name="Yu X."/>
            <person name="Hao Y."/>
            <person name="Huang J."/>
            <person name="Zhao X.W."/>
            <person name="Ke S."/>
            <person name="Chen Y.Y."/>
            <person name="Wu W.L."/>
            <person name="Hsu J.L."/>
            <person name="Lin Y.F."/>
            <person name="Huang M.D."/>
            <person name="Li C.Y."/>
            <person name="Huang L."/>
            <person name="Wang Z.W."/>
            <person name="Zhao X."/>
            <person name="Zhong W.Y."/>
            <person name="Peng D.H."/>
            <person name="Ahmad S."/>
            <person name="Lan S."/>
            <person name="Zhang J.S."/>
            <person name="Tsai W.C."/>
            <person name="Van de Peer Y."/>
            <person name="Liu Z.J."/>
        </authorList>
    </citation>
    <scope>NUCLEOTIDE SEQUENCE</scope>
    <source>
        <strain evidence="3">CP</strain>
    </source>
</reference>
<feature type="domain" description="RIN4 pathogenic type III effector avirulence factor Avr cleavage site" evidence="2">
    <location>
        <begin position="16"/>
        <end position="47"/>
    </location>
</feature>
<feature type="region of interest" description="Disordered" evidence="1">
    <location>
        <begin position="45"/>
        <end position="92"/>
    </location>
</feature>
<dbReference type="Proteomes" id="UP001180020">
    <property type="component" value="Unassembled WGS sequence"/>
</dbReference>
<dbReference type="AlphaFoldDB" id="A0AAV9DNG5"/>
<dbReference type="InterPro" id="IPR008700">
    <property type="entry name" value="TypeIII_avirulence_cleave"/>
</dbReference>
<dbReference type="Pfam" id="PF05627">
    <property type="entry name" value="AvrRpt-cleavage"/>
    <property type="match status" value="1"/>
</dbReference>